<feature type="transmembrane region" description="Helical" evidence="8">
    <location>
        <begin position="148"/>
        <end position="170"/>
    </location>
</feature>
<dbReference type="EMBL" id="AP018400">
    <property type="protein sequence ID" value="BBA93095.1"/>
    <property type="molecule type" value="Genomic_DNA"/>
</dbReference>
<comment type="subcellular location">
    <subcellularLocation>
        <location evidence="1">Cell membrane</location>
        <topology evidence="1">Multi-pass membrane protein</topology>
    </subcellularLocation>
</comment>
<dbReference type="AlphaFoldDB" id="A0A2Z5TRY1"/>
<name>A0A2Z5TRY1_9STRE</name>
<dbReference type="GO" id="GO:0005886">
    <property type="term" value="C:plasma membrane"/>
    <property type="evidence" value="ECO:0007669"/>
    <property type="project" value="UniProtKB-SubCell"/>
</dbReference>
<sequence length="215" mass="23230">MYRKNCKIVTADNLPLTFFSILTIILLTNKIIKDNKMTKISTKSLVYIAIGTALIATFSQISLSIGPIPFTLQTLAIGFIACLYKPKEAIASVGLYLTLGAIGLPIFAGFSGGFAALTGPTAGFLWGFLLYATITSMITKITSDPINIFLACLLGTASCFALGCLVFKIISGASWSDTITWTILPFILPDLLKISLVTICHRLSRPIIKKEAYFS</sequence>
<keyword evidence="6 8" id="KW-1133">Transmembrane helix</keyword>
<feature type="transmembrane region" description="Helical" evidence="8">
    <location>
        <begin position="182"/>
        <end position="200"/>
    </location>
</feature>
<dbReference type="GO" id="GO:0015225">
    <property type="term" value="F:biotin transmembrane transporter activity"/>
    <property type="evidence" value="ECO:0007669"/>
    <property type="project" value="InterPro"/>
</dbReference>
<evidence type="ECO:0000256" key="2">
    <source>
        <dbReference type="ARBA" id="ARBA00010692"/>
    </source>
</evidence>
<feature type="transmembrane region" description="Helical" evidence="8">
    <location>
        <begin position="44"/>
        <end position="61"/>
    </location>
</feature>
<accession>A0A2Z5TRY1</accession>
<dbReference type="KEGG" id="srq:SR187_7460"/>
<evidence type="ECO:0000256" key="7">
    <source>
        <dbReference type="ARBA" id="ARBA00023136"/>
    </source>
</evidence>
<protein>
    <submittedName>
        <fullName evidence="9">BioY family transporter</fullName>
    </submittedName>
</protein>
<evidence type="ECO:0000313" key="9">
    <source>
        <dbReference type="EMBL" id="BBA93095.1"/>
    </source>
</evidence>
<comment type="similarity">
    <text evidence="2">Belongs to the BioY family.</text>
</comment>
<reference evidence="9 10" key="1">
    <citation type="journal article" date="2018" name="Genome Biol. Evol.">
        <title>Complete Genome Sequence of Streptococcus ruminantium sp. nov. GUT-187T (=DSM 104980T =JCM 31869T), the Type Strain of S. ruminantium, and Comparison with Genome Sequences of Streptococcus suis Strains.</title>
        <authorList>
            <person name="Tohya M."/>
            <person name="Sekizaki T."/>
            <person name="Miyoshi-Akiyama T."/>
        </authorList>
    </citation>
    <scope>NUCLEOTIDE SEQUENCE [LARGE SCALE GENOMIC DNA]</scope>
    <source>
        <strain evidence="9 10">GUT187T</strain>
    </source>
</reference>
<dbReference type="Pfam" id="PF02632">
    <property type="entry name" value="BioY"/>
    <property type="match status" value="1"/>
</dbReference>
<keyword evidence="4" id="KW-1003">Cell membrane</keyword>
<proteinExistence type="inferred from homology"/>
<dbReference type="PANTHER" id="PTHR34295:SF4">
    <property type="entry name" value="BIOTIN TRANSPORTER BIOY-RELATED"/>
    <property type="match status" value="1"/>
</dbReference>
<feature type="transmembrane region" description="Helical" evidence="8">
    <location>
        <begin position="67"/>
        <end position="84"/>
    </location>
</feature>
<evidence type="ECO:0000256" key="1">
    <source>
        <dbReference type="ARBA" id="ARBA00004651"/>
    </source>
</evidence>
<dbReference type="Gene3D" id="1.10.1760.20">
    <property type="match status" value="1"/>
</dbReference>
<dbReference type="PANTHER" id="PTHR34295">
    <property type="entry name" value="BIOTIN TRANSPORTER BIOY"/>
    <property type="match status" value="1"/>
</dbReference>
<keyword evidence="3" id="KW-0813">Transport</keyword>
<keyword evidence="5 8" id="KW-0812">Transmembrane</keyword>
<evidence type="ECO:0000256" key="5">
    <source>
        <dbReference type="ARBA" id="ARBA00022692"/>
    </source>
</evidence>
<evidence type="ECO:0000256" key="3">
    <source>
        <dbReference type="ARBA" id="ARBA00022448"/>
    </source>
</evidence>
<feature type="transmembrane region" description="Helical" evidence="8">
    <location>
        <begin position="96"/>
        <end position="117"/>
    </location>
</feature>
<evidence type="ECO:0000313" key="10">
    <source>
        <dbReference type="Proteomes" id="UP000269331"/>
    </source>
</evidence>
<dbReference type="InterPro" id="IPR003784">
    <property type="entry name" value="BioY"/>
</dbReference>
<feature type="transmembrane region" description="Helical" evidence="8">
    <location>
        <begin position="14"/>
        <end position="32"/>
    </location>
</feature>
<evidence type="ECO:0000256" key="6">
    <source>
        <dbReference type="ARBA" id="ARBA00022989"/>
    </source>
</evidence>
<gene>
    <name evidence="9" type="ORF">SR187_7460</name>
</gene>
<keyword evidence="7 8" id="KW-0472">Membrane</keyword>
<evidence type="ECO:0000256" key="8">
    <source>
        <dbReference type="SAM" id="Phobius"/>
    </source>
</evidence>
<dbReference type="Proteomes" id="UP000269331">
    <property type="component" value="Chromosome"/>
</dbReference>
<organism evidence="9 10">
    <name type="scientific">Streptococcus ruminantium</name>
    <dbReference type="NCBI Taxonomy" id="1917441"/>
    <lineage>
        <taxon>Bacteria</taxon>
        <taxon>Bacillati</taxon>
        <taxon>Bacillota</taxon>
        <taxon>Bacilli</taxon>
        <taxon>Lactobacillales</taxon>
        <taxon>Streptococcaceae</taxon>
        <taxon>Streptococcus</taxon>
    </lineage>
</organism>
<feature type="transmembrane region" description="Helical" evidence="8">
    <location>
        <begin position="123"/>
        <end position="141"/>
    </location>
</feature>
<evidence type="ECO:0000256" key="4">
    <source>
        <dbReference type="ARBA" id="ARBA00022475"/>
    </source>
</evidence>